<dbReference type="Pfam" id="PF03880">
    <property type="entry name" value="DbpA"/>
    <property type="match status" value="1"/>
</dbReference>
<dbReference type="InterPro" id="IPR012677">
    <property type="entry name" value="Nucleotide-bd_a/b_plait_sf"/>
</dbReference>
<accession>A0A4V3E2L9</accession>
<dbReference type="PROSITE" id="PS51194">
    <property type="entry name" value="HELICASE_CTER"/>
    <property type="match status" value="1"/>
</dbReference>
<evidence type="ECO:0000256" key="1">
    <source>
        <dbReference type="ARBA" id="ARBA00022741"/>
    </source>
</evidence>
<keyword evidence="2" id="KW-0378">Hydrolase</keyword>
<keyword evidence="9" id="KW-1185">Reference proteome</keyword>
<dbReference type="SUPFAM" id="SSF52540">
    <property type="entry name" value="P-loop containing nucleoside triphosphate hydrolases"/>
    <property type="match status" value="1"/>
</dbReference>
<evidence type="ECO:0000259" key="6">
    <source>
        <dbReference type="PROSITE" id="PS51192"/>
    </source>
</evidence>
<comment type="similarity">
    <text evidence="5">Belongs to the DEAD box helicase family.</text>
</comment>
<dbReference type="InterPro" id="IPR014001">
    <property type="entry name" value="Helicase_ATP-bd"/>
</dbReference>
<evidence type="ECO:0000313" key="9">
    <source>
        <dbReference type="Proteomes" id="UP000294752"/>
    </source>
</evidence>
<dbReference type="SMART" id="SM00487">
    <property type="entry name" value="DEXDc"/>
    <property type="match status" value="1"/>
</dbReference>
<name>A0A4V3E2L9_9SPHI</name>
<dbReference type="InterPro" id="IPR005580">
    <property type="entry name" value="DbpA/CsdA_RNA-bd_dom"/>
</dbReference>
<dbReference type="GO" id="GO:0005524">
    <property type="term" value="F:ATP binding"/>
    <property type="evidence" value="ECO:0007669"/>
    <property type="project" value="UniProtKB-KW"/>
</dbReference>
<organism evidence="8 9">
    <name type="scientific">Sphingobacterium paludis</name>
    <dbReference type="NCBI Taxonomy" id="1476465"/>
    <lineage>
        <taxon>Bacteria</taxon>
        <taxon>Pseudomonadati</taxon>
        <taxon>Bacteroidota</taxon>
        <taxon>Sphingobacteriia</taxon>
        <taxon>Sphingobacteriales</taxon>
        <taxon>Sphingobacteriaceae</taxon>
        <taxon>Sphingobacterium</taxon>
    </lineage>
</organism>
<dbReference type="Gene3D" id="3.40.50.300">
    <property type="entry name" value="P-loop containing nucleotide triphosphate hydrolases"/>
    <property type="match status" value="2"/>
</dbReference>
<dbReference type="InterPro" id="IPR050079">
    <property type="entry name" value="DEAD_box_RNA_helicase"/>
</dbReference>
<evidence type="ECO:0000256" key="5">
    <source>
        <dbReference type="ARBA" id="ARBA00038437"/>
    </source>
</evidence>
<protein>
    <submittedName>
        <fullName evidence="8">ATP-independent RNA helicase DbpA</fullName>
    </submittedName>
</protein>
<comment type="caution">
    <text evidence="8">The sequence shown here is derived from an EMBL/GenBank/DDBJ whole genome shotgun (WGS) entry which is preliminary data.</text>
</comment>
<dbReference type="Pfam" id="PF00271">
    <property type="entry name" value="Helicase_C"/>
    <property type="match status" value="1"/>
</dbReference>
<evidence type="ECO:0000256" key="3">
    <source>
        <dbReference type="ARBA" id="ARBA00022806"/>
    </source>
</evidence>
<dbReference type="AlphaFoldDB" id="A0A4V3E2L9"/>
<proteinExistence type="inferred from homology"/>
<evidence type="ECO:0000256" key="2">
    <source>
        <dbReference type="ARBA" id="ARBA00022801"/>
    </source>
</evidence>
<dbReference type="PANTHER" id="PTHR47959:SF1">
    <property type="entry name" value="ATP-DEPENDENT RNA HELICASE DBPA"/>
    <property type="match status" value="1"/>
</dbReference>
<feature type="domain" description="Helicase C-terminal" evidence="7">
    <location>
        <begin position="213"/>
        <end position="360"/>
    </location>
</feature>
<dbReference type="CDD" id="cd18787">
    <property type="entry name" value="SF2_C_DEAD"/>
    <property type="match status" value="1"/>
</dbReference>
<keyword evidence="3 8" id="KW-0347">Helicase</keyword>
<gene>
    <name evidence="8" type="ORF">B0I21_101589</name>
</gene>
<keyword evidence="1" id="KW-0547">Nucleotide-binding</keyword>
<keyword evidence="4" id="KW-0067">ATP-binding</keyword>
<dbReference type="GO" id="GO:0003676">
    <property type="term" value="F:nucleic acid binding"/>
    <property type="evidence" value="ECO:0007669"/>
    <property type="project" value="InterPro"/>
</dbReference>
<evidence type="ECO:0000259" key="7">
    <source>
        <dbReference type="PROSITE" id="PS51194"/>
    </source>
</evidence>
<dbReference type="PROSITE" id="PS51192">
    <property type="entry name" value="HELICASE_ATP_BIND_1"/>
    <property type="match status" value="1"/>
</dbReference>
<dbReference type="SMART" id="SM00490">
    <property type="entry name" value="HELICc"/>
    <property type="match status" value="1"/>
</dbReference>
<dbReference type="Pfam" id="PF00270">
    <property type="entry name" value="DEAD"/>
    <property type="match status" value="1"/>
</dbReference>
<dbReference type="Proteomes" id="UP000294752">
    <property type="component" value="Unassembled WGS sequence"/>
</dbReference>
<dbReference type="InterPro" id="IPR011545">
    <property type="entry name" value="DEAD/DEAH_box_helicase_dom"/>
</dbReference>
<dbReference type="InterPro" id="IPR044742">
    <property type="entry name" value="DEAD/DEAH_RhlB"/>
</dbReference>
<sequence>MELLHILQRLQISELNEMQKAVLDNYDPSKDLILHSPTGTGKTLAFTLLLDKQLEAETSGTQAFIVVPTRELALQIEQVVRKVHQGLKTTCVYGGNDTKTERNKLREAPTILIGTPGRITYHLERGHINTQHVHSLILDEFDKSLEFGFHGQMVTIIQQLTALKHRVLTSATKMSEIPEFTGIKDYITVDFSDDSSSVPNLKMQKIIAPAQYKLKALFQLLCMNGEKKTIIFCNHREAVDHISNLLEDRELIHDVFHGGLEQSDRELALLKFRNNSNRILITTDLAARGLDIPEVDVIIHYQLPYKEDAFIHRNGRTARMQASGEVFIILKPDEDYPYVDESCTVLELIDELPLPADAPFATLYVTGGKKDKINKVDIVGFMLNLPDVQKDDIGLIEVKDKESFVAVKRTSALTIIKNAANGKIKGKKVKIGRT</sequence>
<dbReference type="GO" id="GO:0003724">
    <property type="term" value="F:RNA helicase activity"/>
    <property type="evidence" value="ECO:0007669"/>
    <property type="project" value="TreeGrafter"/>
</dbReference>
<dbReference type="InterPro" id="IPR027417">
    <property type="entry name" value="P-loop_NTPase"/>
</dbReference>
<feature type="domain" description="Helicase ATP-binding" evidence="6">
    <location>
        <begin position="23"/>
        <end position="191"/>
    </location>
</feature>
<dbReference type="GO" id="GO:0005829">
    <property type="term" value="C:cytosol"/>
    <property type="evidence" value="ECO:0007669"/>
    <property type="project" value="TreeGrafter"/>
</dbReference>
<dbReference type="OrthoDB" id="9762011at2"/>
<reference evidence="8 9" key="1">
    <citation type="submission" date="2019-03" db="EMBL/GenBank/DDBJ databases">
        <title>Genomic Encyclopedia of Type Strains, Phase III (KMG-III): the genomes of soil and plant-associated and newly described type strains.</title>
        <authorList>
            <person name="Whitman W."/>
        </authorList>
    </citation>
    <scope>NUCLEOTIDE SEQUENCE [LARGE SCALE GENOMIC DNA]</scope>
    <source>
        <strain evidence="8 9">CGMCC 1.12801</strain>
    </source>
</reference>
<dbReference type="Gene3D" id="3.30.70.330">
    <property type="match status" value="1"/>
</dbReference>
<evidence type="ECO:0000256" key="4">
    <source>
        <dbReference type="ARBA" id="ARBA00022840"/>
    </source>
</evidence>
<dbReference type="GO" id="GO:0016787">
    <property type="term" value="F:hydrolase activity"/>
    <property type="evidence" value="ECO:0007669"/>
    <property type="project" value="UniProtKB-KW"/>
</dbReference>
<dbReference type="PANTHER" id="PTHR47959">
    <property type="entry name" value="ATP-DEPENDENT RNA HELICASE RHLE-RELATED"/>
    <property type="match status" value="1"/>
</dbReference>
<dbReference type="EMBL" id="SNZV01000001">
    <property type="protein sequence ID" value="TDS17718.1"/>
    <property type="molecule type" value="Genomic_DNA"/>
</dbReference>
<dbReference type="InterPro" id="IPR001650">
    <property type="entry name" value="Helicase_C-like"/>
</dbReference>
<evidence type="ECO:0000313" key="8">
    <source>
        <dbReference type="EMBL" id="TDS17718.1"/>
    </source>
</evidence>
<dbReference type="CDD" id="cd00268">
    <property type="entry name" value="DEADc"/>
    <property type="match status" value="1"/>
</dbReference>